<comment type="caution">
    <text evidence="1">The sequence shown here is derived from an EMBL/GenBank/DDBJ whole genome shotgun (WGS) entry which is preliminary data.</text>
</comment>
<sequence>MVCKNFGNRIDERQPSRLQPKVKMKLGAYQGQTILDSTHAKRLKGEVDRMTMMTKVSSNVGGRECHAEHSKQKKVGKVVNSKILTLGRKEVLKKMNRRKKRRDSNMGWREEASTKDVYRRQEAIKSCPVNIEDFDAIIWNSGSELYYLWRDTVADWDYEAHVEYKWPGENERSMVIRLARTEHGAQVDDIAENVDAYGSRC</sequence>
<accession>A0ACC0X2W5</accession>
<evidence type="ECO:0000313" key="1">
    <source>
        <dbReference type="EMBL" id="KAJ0007978.1"/>
    </source>
</evidence>
<dbReference type="EMBL" id="CM047750">
    <property type="protein sequence ID" value="KAJ0007978.1"/>
    <property type="molecule type" value="Genomic_DNA"/>
</dbReference>
<evidence type="ECO:0000313" key="2">
    <source>
        <dbReference type="Proteomes" id="UP001163603"/>
    </source>
</evidence>
<gene>
    <name evidence="1" type="ORF">Pint_30569</name>
</gene>
<name>A0ACC0X2W5_9ROSI</name>
<keyword evidence="2" id="KW-1185">Reference proteome</keyword>
<dbReference type="Proteomes" id="UP001163603">
    <property type="component" value="Chromosome 15"/>
</dbReference>
<reference evidence="2" key="1">
    <citation type="journal article" date="2023" name="G3 (Bethesda)">
        <title>Genome assembly and association tests identify interacting loci associated with vigor, precocity, and sex in interspecific pistachio rootstocks.</title>
        <authorList>
            <person name="Palmer W."/>
            <person name="Jacygrad E."/>
            <person name="Sagayaradj S."/>
            <person name="Cavanaugh K."/>
            <person name="Han R."/>
            <person name="Bertier L."/>
            <person name="Beede B."/>
            <person name="Kafkas S."/>
            <person name="Golino D."/>
            <person name="Preece J."/>
            <person name="Michelmore R."/>
        </authorList>
    </citation>
    <scope>NUCLEOTIDE SEQUENCE [LARGE SCALE GENOMIC DNA]</scope>
</reference>
<organism evidence="1 2">
    <name type="scientific">Pistacia integerrima</name>
    <dbReference type="NCBI Taxonomy" id="434235"/>
    <lineage>
        <taxon>Eukaryota</taxon>
        <taxon>Viridiplantae</taxon>
        <taxon>Streptophyta</taxon>
        <taxon>Embryophyta</taxon>
        <taxon>Tracheophyta</taxon>
        <taxon>Spermatophyta</taxon>
        <taxon>Magnoliopsida</taxon>
        <taxon>eudicotyledons</taxon>
        <taxon>Gunneridae</taxon>
        <taxon>Pentapetalae</taxon>
        <taxon>rosids</taxon>
        <taxon>malvids</taxon>
        <taxon>Sapindales</taxon>
        <taxon>Anacardiaceae</taxon>
        <taxon>Pistacia</taxon>
    </lineage>
</organism>
<protein>
    <submittedName>
        <fullName evidence="1">Uncharacterized protein</fullName>
    </submittedName>
</protein>
<proteinExistence type="predicted"/>